<evidence type="ECO:0000313" key="3">
    <source>
        <dbReference type="Proteomes" id="UP000087171"/>
    </source>
</evidence>
<keyword evidence="1" id="KW-0732">Signal</keyword>
<protein>
    <submittedName>
        <fullName evidence="4">Uncharacterized protein LOC113785505</fullName>
    </submittedName>
</protein>
<feature type="chain" id="PRO_5018607079" evidence="1">
    <location>
        <begin position="18"/>
        <end position="283"/>
    </location>
</feature>
<evidence type="ECO:0000256" key="1">
    <source>
        <dbReference type="SAM" id="SignalP"/>
    </source>
</evidence>
<dbReference type="InterPro" id="IPR053168">
    <property type="entry name" value="Glutamic_endopeptidase"/>
</dbReference>
<evidence type="ECO:0000313" key="4">
    <source>
        <dbReference type="RefSeq" id="XP_027187910.1"/>
    </source>
</evidence>
<dbReference type="InterPro" id="IPR004314">
    <property type="entry name" value="Neprosin"/>
</dbReference>
<dbReference type="PANTHER" id="PTHR31589:SF223">
    <property type="entry name" value="PROTEIN, PUTATIVE (DUF239)-RELATED"/>
    <property type="match status" value="1"/>
</dbReference>
<dbReference type="AlphaFoldDB" id="A0A3Q7YD12"/>
<reference evidence="4" key="2">
    <citation type="submission" date="2025-08" db="UniProtKB">
        <authorList>
            <consortium name="RefSeq"/>
        </authorList>
    </citation>
    <scope>IDENTIFICATION</scope>
    <source>
        <tissue evidence="4">Etiolated seedlings</tissue>
    </source>
</reference>
<dbReference type="Pfam" id="PF03080">
    <property type="entry name" value="Neprosin"/>
    <property type="match status" value="1"/>
</dbReference>
<name>A0A3Q7YD12_CICAR</name>
<dbReference type="PANTHER" id="PTHR31589">
    <property type="entry name" value="PROTEIN, PUTATIVE (DUF239)-RELATED-RELATED"/>
    <property type="match status" value="1"/>
</dbReference>
<dbReference type="RefSeq" id="XP_027187910.1">
    <property type="nucleotide sequence ID" value="XM_027332109.1"/>
</dbReference>
<evidence type="ECO:0000259" key="2">
    <source>
        <dbReference type="PROSITE" id="PS52045"/>
    </source>
</evidence>
<accession>A0A3Q7YD12</accession>
<sequence length="283" mass="32065">MINILFFFLCLVASITCHRFDDIVKDDLKIEKQIKIINKSSVKSIHTKFGYIVDCIDINKQPAFDHPLLINHKLQRKPNFQNEIQNDSVMISSTNATFGLAKDQCPIETVPIKRTTKEDLIRGKSFFNNLIFDGNPNNHVASISLRTVNPTYFSYFGVSGTNSIYNVKVENDQSSSSVMWVRNGVAPELYGDDETHLYALWMLEIDPITKDWWMTSENENLRYFPASLFSNMTSADQVGWGGRATTTSGAPGPPMGSGYFPDDIFNQIKSCYVDFIHCQTLLC</sequence>
<dbReference type="PROSITE" id="PS52045">
    <property type="entry name" value="NEPROSIN_PEP_CD"/>
    <property type="match status" value="1"/>
</dbReference>
<feature type="domain" description="Neprosin PEP catalytic" evidence="2">
    <location>
        <begin position="79"/>
        <end position="283"/>
    </location>
</feature>
<dbReference type="Proteomes" id="UP000087171">
    <property type="component" value="Chromosome Ca2"/>
</dbReference>
<dbReference type="Pfam" id="PF14365">
    <property type="entry name" value="Neprosin_AP"/>
    <property type="match status" value="1"/>
</dbReference>
<dbReference type="OrthoDB" id="1858978at2759"/>
<dbReference type="InterPro" id="IPR025521">
    <property type="entry name" value="Neprosin_propep"/>
</dbReference>
<gene>
    <name evidence="4" type="primary">LOC113785505</name>
</gene>
<feature type="signal peptide" evidence="1">
    <location>
        <begin position="1"/>
        <end position="17"/>
    </location>
</feature>
<keyword evidence="3" id="KW-1185">Reference proteome</keyword>
<dbReference type="STRING" id="3827.A0A3Q7YD12"/>
<reference evidence="3" key="1">
    <citation type="journal article" date="2013" name="Nat. Biotechnol.">
        <title>Draft genome sequence of chickpea (Cicer arietinum) provides a resource for trait improvement.</title>
        <authorList>
            <person name="Varshney R.K."/>
            <person name="Song C."/>
            <person name="Saxena R.K."/>
            <person name="Azam S."/>
            <person name="Yu S."/>
            <person name="Sharpe A.G."/>
            <person name="Cannon S."/>
            <person name="Baek J."/>
            <person name="Rosen B.D."/>
            <person name="Tar'an B."/>
            <person name="Millan T."/>
            <person name="Zhang X."/>
            <person name="Ramsay L.D."/>
            <person name="Iwata A."/>
            <person name="Wang Y."/>
            <person name="Nelson W."/>
            <person name="Farmer A.D."/>
            <person name="Gaur P.M."/>
            <person name="Soderlund C."/>
            <person name="Penmetsa R.V."/>
            <person name="Xu C."/>
            <person name="Bharti A.K."/>
            <person name="He W."/>
            <person name="Winter P."/>
            <person name="Zhao S."/>
            <person name="Hane J.K."/>
            <person name="Carrasquilla-Garcia N."/>
            <person name="Condie J.A."/>
            <person name="Upadhyaya H.D."/>
            <person name="Luo M.C."/>
            <person name="Thudi M."/>
            <person name="Gowda C.L."/>
            <person name="Singh N.P."/>
            <person name="Lichtenzveig J."/>
            <person name="Gali K.K."/>
            <person name="Rubio J."/>
            <person name="Nadarajan N."/>
            <person name="Dolezel J."/>
            <person name="Bansal K.C."/>
            <person name="Xu X."/>
            <person name="Edwards D."/>
            <person name="Zhang G."/>
            <person name="Kahl G."/>
            <person name="Gil J."/>
            <person name="Singh K.B."/>
            <person name="Datta S.K."/>
            <person name="Jackson S.A."/>
            <person name="Wang J."/>
            <person name="Cook D.R."/>
        </authorList>
    </citation>
    <scope>NUCLEOTIDE SEQUENCE [LARGE SCALE GENOMIC DNA]</scope>
    <source>
        <strain evidence="3">cv. CDC Frontier</strain>
    </source>
</reference>
<organism evidence="3 4">
    <name type="scientific">Cicer arietinum</name>
    <name type="common">Chickpea</name>
    <name type="synonym">Garbanzo</name>
    <dbReference type="NCBI Taxonomy" id="3827"/>
    <lineage>
        <taxon>Eukaryota</taxon>
        <taxon>Viridiplantae</taxon>
        <taxon>Streptophyta</taxon>
        <taxon>Embryophyta</taxon>
        <taxon>Tracheophyta</taxon>
        <taxon>Spermatophyta</taxon>
        <taxon>Magnoliopsida</taxon>
        <taxon>eudicotyledons</taxon>
        <taxon>Gunneridae</taxon>
        <taxon>Pentapetalae</taxon>
        <taxon>rosids</taxon>
        <taxon>fabids</taxon>
        <taxon>Fabales</taxon>
        <taxon>Fabaceae</taxon>
        <taxon>Papilionoideae</taxon>
        <taxon>50 kb inversion clade</taxon>
        <taxon>NPAAA clade</taxon>
        <taxon>Hologalegina</taxon>
        <taxon>IRL clade</taxon>
        <taxon>Cicereae</taxon>
        <taxon>Cicer</taxon>
    </lineage>
</organism>
<proteinExistence type="predicted"/>